<feature type="region of interest" description="Disordered" evidence="1">
    <location>
        <begin position="64"/>
        <end position="96"/>
    </location>
</feature>
<keyword evidence="3" id="KW-1185">Reference proteome</keyword>
<evidence type="ECO:0000313" key="2">
    <source>
        <dbReference type="EMBL" id="KIM82920.1"/>
    </source>
</evidence>
<name>A0A0C3FEM6_PILCF</name>
<dbReference type="InParanoid" id="A0A0C3FEM6"/>
<reference evidence="2 3" key="1">
    <citation type="submission" date="2014-04" db="EMBL/GenBank/DDBJ databases">
        <authorList>
            <consortium name="DOE Joint Genome Institute"/>
            <person name="Kuo A."/>
            <person name="Tarkka M."/>
            <person name="Buscot F."/>
            <person name="Kohler A."/>
            <person name="Nagy L.G."/>
            <person name="Floudas D."/>
            <person name="Copeland A."/>
            <person name="Barry K.W."/>
            <person name="Cichocki N."/>
            <person name="Veneault-Fourrey C."/>
            <person name="LaButti K."/>
            <person name="Lindquist E.A."/>
            <person name="Lipzen A."/>
            <person name="Lundell T."/>
            <person name="Morin E."/>
            <person name="Murat C."/>
            <person name="Sun H."/>
            <person name="Tunlid A."/>
            <person name="Henrissat B."/>
            <person name="Grigoriev I.V."/>
            <person name="Hibbett D.S."/>
            <person name="Martin F."/>
            <person name="Nordberg H.P."/>
            <person name="Cantor M.N."/>
            <person name="Hua S.X."/>
        </authorList>
    </citation>
    <scope>NUCLEOTIDE SEQUENCE [LARGE SCALE GENOMIC DNA]</scope>
    <source>
        <strain evidence="2 3">F 1598</strain>
    </source>
</reference>
<sequence length="213" mass="24149">MSRQQHIELLINAGADANLVSNSGHTTLDITYQTREQVRMGIEQGTNTMPGRTNATLLVPQTEITGDKGDKDDDHPEHHSPSSDDEEEIDDEASEEPTMRRLFLKDYCHSTRLMCSDKRDSENIMGEFKADKVCAGVLLVRRKKHFHYGWIWKYDILRHKVEPVSVPPPGEEHFSQQQETVVLPLYIVAAADWELVGFVFDMDLILSDAGAEL</sequence>
<feature type="compositionally biased region" description="Basic and acidic residues" evidence="1">
    <location>
        <begin position="65"/>
        <end position="82"/>
    </location>
</feature>
<organism evidence="2 3">
    <name type="scientific">Piloderma croceum (strain F 1598)</name>
    <dbReference type="NCBI Taxonomy" id="765440"/>
    <lineage>
        <taxon>Eukaryota</taxon>
        <taxon>Fungi</taxon>
        <taxon>Dikarya</taxon>
        <taxon>Basidiomycota</taxon>
        <taxon>Agaricomycotina</taxon>
        <taxon>Agaricomycetes</taxon>
        <taxon>Agaricomycetidae</taxon>
        <taxon>Atheliales</taxon>
        <taxon>Atheliaceae</taxon>
        <taxon>Piloderma</taxon>
    </lineage>
</organism>
<accession>A0A0C3FEM6</accession>
<protein>
    <submittedName>
        <fullName evidence="2">Uncharacterized protein</fullName>
    </submittedName>
</protein>
<dbReference type="EMBL" id="KN832992">
    <property type="protein sequence ID" value="KIM82920.1"/>
    <property type="molecule type" value="Genomic_DNA"/>
</dbReference>
<dbReference type="Proteomes" id="UP000054166">
    <property type="component" value="Unassembled WGS sequence"/>
</dbReference>
<dbReference type="AlphaFoldDB" id="A0A0C3FEM6"/>
<reference evidence="3" key="2">
    <citation type="submission" date="2015-01" db="EMBL/GenBank/DDBJ databases">
        <title>Evolutionary Origins and Diversification of the Mycorrhizal Mutualists.</title>
        <authorList>
            <consortium name="DOE Joint Genome Institute"/>
            <consortium name="Mycorrhizal Genomics Consortium"/>
            <person name="Kohler A."/>
            <person name="Kuo A."/>
            <person name="Nagy L.G."/>
            <person name="Floudas D."/>
            <person name="Copeland A."/>
            <person name="Barry K.W."/>
            <person name="Cichocki N."/>
            <person name="Veneault-Fourrey C."/>
            <person name="LaButti K."/>
            <person name="Lindquist E.A."/>
            <person name="Lipzen A."/>
            <person name="Lundell T."/>
            <person name="Morin E."/>
            <person name="Murat C."/>
            <person name="Riley R."/>
            <person name="Ohm R."/>
            <person name="Sun H."/>
            <person name="Tunlid A."/>
            <person name="Henrissat B."/>
            <person name="Grigoriev I.V."/>
            <person name="Hibbett D.S."/>
            <person name="Martin F."/>
        </authorList>
    </citation>
    <scope>NUCLEOTIDE SEQUENCE [LARGE SCALE GENOMIC DNA]</scope>
    <source>
        <strain evidence="3">F 1598</strain>
    </source>
</reference>
<proteinExistence type="predicted"/>
<feature type="compositionally biased region" description="Acidic residues" evidence="1">
    <location>
        <begin position="83"/>
        <end position="95"/>
    </location>
</feature>
<dbReference type="HOGENOM" id="CLU_1294854_0_0_1"/>
<gene>
    <name evidence="2" type="ORF">PILCRDRAFT_88234</name>
</gene>
<evidence type="ECO:0000313" key="3">
    <source>
        <dbReference type="Proteomes" id="UP000054166"/>
    </source>
</evidence>
<evidence type="ECO:0000256" key="1">
    <source>
        <dbReference type="SAM" id="MobiDB-lite"/>
    </source>
</evidence>